<feature type="non-terminal residue" evidence="3">
    <location>
        <position position="1"/>
    </location>
</feature>
<reference evidence="3 4" key="1">
    <citation type="submission" date="2023-10" db="EMBL/GenBank/DDBJ databases">
        <title>Characterization of rhizosphere-enriched actinobacteria from wheat plants lab-grown on chernevaya soil.</title>
        <authorList>
            <person name="Tikhonova E.N."/>
            <person name="Konopkin A."/>
            <person name="Kravchenko I.K."/>
        </authorList>
    </citation>
    <scope>NUCLEOTIDE SEQUENCE [LARGE SCALE GENOMIC DNA]</scope>
    <source>
        <strain evidence="3 4">RR29</strain>
    </source>
</reference>
<dbReference type="Proteomes" id="UP001187346">
    <property type="component" value="Unassembled WGS sequence"/>
</dbReference>
<evidence type="ECO:0008006" key="5">
    <source>
        <dbReference type="Google" id="ProtNLM"/>
    </source>
</evidence>
<keyword evidence="2" id="KW-0812">Transmembrane</keyword>
<evidence type="ECO:0000313" key="3">
    <source>
        <dbReference type="EMBL" id="MDV7224266.1"/>
    </source>
</evidence>
<evidence type="ECO:0000313" key="4">
    <source>
        <dbReference type="Proteomes" id="UP001187346"/>
    </source>
</evidence>
<sequence length="201" mass="21671">AVVLALLAELSGGPLGGAALARFGPVWWQTGGAALAWIAGVAVPTAVGLRAWRLRERRVPTPTIGQSTNGQSTIGKPREAEAETVPDTAAERWFRRPFAVGRGRFARKPKKAGQPLPVPVPAQAPVEQPYIAYDHDPTFDPYDFLPVDVPSEPAPTPWYDDASREARWAALREASTPPEPEPSEHSDGPRPPDMNDTKGTN</sequence>
<feature type="compositionally biased region" description="Polar residues" evidence="1">
    <location>
        <begin position="63"/>
        <end position="74"/>
    </location>
</feature>
<feature type="region of interest" description="Disordered" evidence="1">
    <location>
        <begin position="143"/>
        <end position="201"/>
    </location>
</feature>
<feature type="transmembrane region" description="Helical" evidence="2">
    <location>
        <begin position="31"/>
        <end position="52"/>
    </location>
</feature>
<protein>
    <recommendedName>
        <fullName evidence="5">Integral membrane protein</fullName>
    </recommendedName>
</protein>
<feature type="region of interest" description="Disordered" evidence="1">
    <location>
        <begin position="61"/>
        <end position="86"/>
    </location>
</feature>
<keyword evidence="4" id="KW-1185">Reference proteome</keyword>
<evidence type="ECO:0000256" key="2">
    <source>
        <dbReference type="SAM" id="Phobius"/>
    </source>
</evidence>
<gene>
    <name evidence="3" type="ORF">R5A26_50980</name>
</gene>
<organism evidence="3 4">
    <name type="scientific">Streptomyces prunicolor</name>
    <dbReference type="NCBI Taxonomy" id="67348"/>
    <lineage>
        <taxon>Bacteria</taxon>
        <taxon>Bacillati</taxon>
        <taxon>Actinomycetota</taxon>
        <taxon>Actinomycetes</taxon>
        <taxon>Kitasatosporales</taxon>
        <taxon>Streptomycetaceae</taxon>
        <taxon>Streptomyces</taxon>
    </lineage>
</organism>
<feature type="compositionally biased region" description="Basic and acidic residues" evidence="1">
    <location>
        <begin position="182"/>
        <end position="201"/>
    </location>
</feature>
<dbReference type="EMBL" id="JAWMAJ010000529">
    <property type="protein sequence ID" value="MDV7224266.1"/>
    <property type="molecule type" value="Genomic_DNA"/>
</dbReference>
<name>A0ABU4FUJ2_9ACTN</name>
<accession>A0ABU4FUJ2</accession>
<comment type="caution">
    <text evidence="3">The sequence shown here is derived from an EMBL/GenBank/DDBJ whole genome shotgun (WGS) entry which is preliminary data.</text>
</comment>
<evidence type="ECO:0000256" key="1">
    <source>
        <dbReference type="SAM" id="MobiDB-lite"/>
    </source>
</evidence>
<keyword evidence="2" id="KW-1133">Transmembrane helix</keyword>
<proteinExistence type="predicted"/>
<keyword evidence="2" id="KW-0472">Membrane</keyword>